<reference evidence="1 2" key="1">
    <citation type="journal article" date="2018" name="Nat. Ecol. Evol.">
        <title>Pezizomycetes genomes reveal the molecular basis of ectomycorrhizal truffle lifestyle.</title>
        <authorList>
            <person name="Murat C."/>
            <person name="Payen T."/>
            <person name="Noel B."/>
            <person name="Kuo A."/>
            <person name="Morin E."/>
            <person name="Chen J."/>
            <person name="Kohler A."/>
            <person name="Krizsan K."/>
            <person name="Balestrini R."/>
            <person name="Da Silva C."/>
            <person name="Montanini B."/>
            <person name="Hainaut M."/>
            <person name="Levati E."/>
            <person name="Barry K.W."/>
            <person name="Belfiori B."/>
            <person name="Cichocki N."/>
            <person name="Clum A."/>
            <person name="Dockter R.B."/>
            <person name="Fauchery L."/>
            <person name="Guy J."/>
            <person name="Iotti M."/>
            <person name="Le Tacon F."/>
            <person name="Lindquist E.A."/>
            <person name="Lipzen A."/>
            <person name="Malagnac F."/>
            <person name="Mello A."/>
            <person name="Molinier V."/>
            <person name="Miyauchi S."/>
            <person name="Poulain J."/>
            <person name="Riccioni C."/>
            <person name="Rubini A."/>
            <person name="Sitrit Y."/>
            <person name="Splivallo R."/>
            <person name="Traeger S."/>
            <person name="Wang M."/>
            <person name="Zifcakova L."/>
            <person name="Wipf D."/>
            <person name="Zambonelli A."/>
            <person name="Paolocci F."/>
            <person name="Nowrousian M."/>
            <person name="Ottonello S."/>
            <person name="Baldrian P."/>
            <person name="Spatafora J.W."/>
            <person name="Henrissat B."/>
            <person name="Nagy L.G."/>
            <person name="Aury J.M."/>
            <person name="Wincker P."/>
            <person name="Grigoriev I.V."/>
            <person name="Bonfante P."/>
            <person name="Martin F.M."/>
        </authorList>
    </citation>
    <scope>NUCLEOTIDE SEQUENCE [LARGE SCALE GENOMIC DNA]</scope>
    <source>
        <strain evidence="1 2">ATCC MYA-4762</strain>
    </source>
</reference>
<proteinExistence type="predicted"/>
<dbReference type="AlphaFoldDB" id="A0A3N4M2W0"/>
<dbReference type="InParanoid" id="A0A3N4M2W0"/>
<gene>
    <name evidence="1" type="ORF">L211DRAFT_757129</name>
</gene>
<organism evidence="1 2">
    <name type="scientific">Terfezia boudieri ATCC MYA-4762</name>
    <dbReference type="NCBI Taxonomy" id="1051890"/>
    <lineage>
        <taxon>Eukaryota</taxon>
        <taxon>Fungi</taxon>
        <taxon>Dikarya</taxon>
        <taxon>Ascomycota</taxon>
        <taxon>Pezizomycotina</taxon>
        <taxon>Pezizomycetes</taxon>
        <taxon>Pezizales</taxon>
        <taxon>Pezizaceae</taxon>
        <taxon>Terfezia</taxon>
    </lineage>
</organism>
<keyword evidence="2" id="KW-1185">Reference proteome</keyword>
<evidence type="ECO:0000313" key="1">
    <source>
        <dbReference type="EMBL" id="RPB29496.1"/>
    </source>
</evidence>
<protein>
    <submittedName>
        <fullName evidence="1">Uncharacterized protein</fullName>
    </submittedName>
</protein>
<dbReference type="OrthoDB" id="3533623at2759"/>
<evidence type="ECO:0000313" key="2">
    <source>
        <dbReference type="Proteomes" id="UP000267821"/>
    </source>
</evidence>
<sequence>STTSSEGGAMSWIMDHMYTYPDKYIELPLRTTYILNSNPKLKPADFKTLMMEHIASLPSQPRSLPHSFLSNFIKKCFTKDLESADLDQALTALDYLKNLEDRRKRELAKVMREIGVGSRDVRILELIARMQKVDTLYSRVLVGIRQWTMIHEFENGSFNRSNCIAMLNTLYPVDEPDVNSTLTADVLAANRQHLWKCLVHFPNSGPTILNSLKSARGGYPVLCDKIHAYLRLALDMINQCEEIYR</sequence>
<accession>A0A3N4M2W0</accession>
<feature type="non-terminal residue" evidence="1">
    <location>
        <position position="1"/>
    </location>
</feature>
<feature type="non-terminal residue" evidence="1">
    <location>
        <position position="245"/>
    </location>
</feature>
<dbReference type="Proteomes" id="UP000267821">
    <property type="component" value="Unassembled WGS sequence"/>
</dbReference>
<name>A0A3N4M2W0_9PEZI</name>
<dbReference type="EMBL" id="ML121527">
    <property type="protein sequence ID" value="RPB29496.1"/>
    <property type="molecule type" value="Genomic_DNA"/>
</dbReference>